<evidence type="ECO:0000256" key="3">
    <source>
        <dbReference type="ARBA" id="ARBA00022630"/>
    </source>
</evidence>
<dbReference type="AlphaFoldDB" id="A0AA39LBT0"/>
<comment type="cofactor">
    <cofactor evidence="1">
        <name>FAD</name>
        <dbReference type="ChEBI" id="CHEBI:57692"/>
    </cofactor>
</comment>
<keyword evidence="5" id="KW-0560">Oxidoreductase</keyword>
<dbReference type="GO" id="GO:0004497">
    <property type="term" value="F:monooxygenase activity"/>
    <property type="evidence" value="ECO:0007669"/>
    <property type="project" value="UniProtKB-KW"/>
</dbReference>
<dbReference type="SUPFAM" id="SSF54373">
    <property type="entry name" value="FAD-linked reductases, C-terminal domain"/>
    <property type="match status" value="1"/>
</dbReference>
<feature type="region of interest" description="Disordered" evidence="7">
    <location>
        <begin position="21"/>
        <end position="77"/>
    </location>
</feature>
<comment type="caution">
    <text evidence="9">The sequence shown here is derived from an EMBL/GenBank/DDBJ whole genome shotgun (WGS) entry which is preliminary data.</text>
</comment>
<comment type="similarity">
    <text evidence="2">Belongs to the paxM FAD-dependent monooxygenase family.</text>
</comment>
<feature type="domain" description="FAD-binding" evidence="8">
    <location>
        <begin position="79"/>
        <end position="434"/>
    </location>
</feature>
<organism evidence="9 10">
    <name type="scientific">Sarocladium strictum</name>
    <name type="common">Black bundle disease fungus</name>
    <name type="synonym">Acremonium strictum</name>
    <dbReference type="NCBI Taxonomy" id="5046"/>
    <lineage>
        <taxon>Eukaryota</taxon>
        <taxon>Fungi</taxon>
        <taxon>Dikarya</taxon>
        <taxon>Ascomycota</taxon>
        <taxon>Pezizomycotina</taxon>
        <taxon>Sordariomycetes</taxon>
        <taxon>Hypocreomycetidae</taxon>
        <taxon>Hypocreales</taxon>
        <taxon>Sarocladiaceae</taxon>
        <taxon>Sarocladium</taxon>
    </lineage>
</organism>
<dbReference type="GO" id="GO:0044550">
    <property type="term" value="P:secondary metabolite biosynthetic process"/>
    <property type="evidence" value="ECO:0007669"/>
    <property type="project" value="TreeGrafter"/>
</dbReference>
<evidence type="ECO:0000313" key="9">
    <source>
        <dbReference type="EMBL" id="KAK0391488.1"/>
    </source>
</evidence>
<dbReference type="InterPro" id="IPR051104">
    <property type="entry name" value="FAD_monoxygenase"/>
</dbReference>
<dbReference type="PRINTS" id="PR00420">
    <property type="entry name" value="RNGMNOXGNASE"/>
</dbReference>
<evidence type="ECO:0000259" key="8">
    <source>
        <dbReference type="Pfam" id="PF01494"/>
    </source>
</evidence>
<gene>
    <name evidence="9" type="ORF">NLU13_0989</name>
</gene>
<keyword evidence="4" id="KW-0274">FAD</keyword>
<dbReference type="PANTHER" id="PTHR46720:SF3">
    <property type="entry name" value="FAD-BINDING DOMAIN-CONTAINING PROTEIN-RELATED"/>
    <property type="match status" value="1"/>
</dbReference>
<feature type="compositionally biased region" description="Basic residues" evidence="7">
    <location>
        <begin position="25"/>
        <end position="36"/>
    </location>
</feature>
<dbReference type="Pfam" id="PF01494">
    <property type="entry name" value="FAD_binding_3"/>
    <property type="match status" value="1"/>
</dbReference>
<keyword evidence="6" id="KW-0503">Monooxygenase</keyword>
<keyword evidence="3" id="KW-0285">Flavoprotein</keyword>
<evidence type="ECO:0000313" key="10">
    <source>
        <dbReference type="Proteomes" id="UP001175261"/>
    </source>
</evidence>
<evidence type="ECO:0000256" key="6">
    <source>
        <dbReference type="ARBA" id="ARBA00023033"/>
    </source>
</evidence>
<proteinExistence type="inferred from homology"/>
<reference evidence="9" key="1">
    <citation type="submission" date="2022-10" db="EMBL/GenBank/DDBJ databases">
        <title>Determination and structural analysis of whole genome sequence of Sarocladium strictum F4-1.</title>
        <authorList>
            <person name="Hu L."/>
            <person name="Jiang Y."/>
        </authorList>
    </citation>
    <scope>NUCLEOTIDE SEQUENCE</scope>
    <source>
        <strain evidence="9">F4-1</strain>
    </source>
</reference>
<evidence type="ECO:0000256" key="5">
    <source>
        <dbReference type="ARBA" id="ARBA00023002"/>
    </source>
</evidence>
<dbReference type="EMBL" id="JAPDFR010000001">
    <property type="protein sequence ID" value="KAK0391488.1"/>
    <property type="molecule type" value="Genomic_DNA"/>
</dbReference>
<evidence type="ECO:0000256" key="1">
    <source>
        <dbReference type="ARBA" id="ARBA00001974"/>
    </source>
</evidence>
<dbReference type="Gene3D" id="3.50.50.60">
    <property type="entry name" value="FAD/NAD(P)-binding domain"/>
    <property type="match status" value="1"/>
</dbReference>
<evidence type="ECO:0000256" key="2">
    <source>
        <dbReference type="ARBA" id="ARBA00007992"/>
    </source>
</evidence>
<dbReference type="InterPro" id="IPR036188">
    <property type="entry name" value="FAD/NAD-bd_sf"/>
</dbReference>
<evidence type="ECO:0000256" key="7">
    <source>
        <dbReference type="SAM" id="MobiDB-lite"/>
    </source>
</evidence>
<dbReference type="Proteomes" id="UP001175261">
    <property type="component" value="Unassembled WGS sequence"/>
</dbReference>
<evidence type="ECO:0000256" key="4">
    <source>
        <dbReference type="ARBA" id="ARBA00022827"/>
    </source>
</evidence>
<keyword evidence="10" id="KW-1185">Reference proteome</keyword>
<name>A0AA39LBT0_SARSR</name>
<dbReference type="PANTHER" id="PTHR46720">
    <property type="entry name" value="HYDROXYLASE, PUTATIVE (AFU_ORTHOLOGUE AFUA_3G01460)-RELATED"/>
    <property type="match status" value="1"/>
</dbReference>
<accession>A0AA39LBT0</accession>
<protein>
    <recommendedName>
        <fullName evidence="8">FAD-binding domain-containing protein</fullName>
    </recommendedName>
</protein>
<sequence length="494" mass="54193">MPTTSSRNALMGWLRNLFDKDRHAAKPSKKHKPKARSHTETSDSDTFISSLNGPDPSPYDKSKPETTRGGPPPVTRPSIAIIGGGIAGLALAIALTKRSVPCTVYEAGDSLATVGAGIGLGSNSLAALDLIDPRLRGLYDLAKTGNERDAFKNCVFDALLAEPGLGMYREPPWRKGIVSAPYFERSSAHRKDLLNILESFVPEGTVKFSRRFSKATQLPNGKVEVVFEQGERILVDAMIGCDGIYGLSRRAVLGDIAPDAVPPSYCNMGIVPMPDAKSILGEHGGDSKRFMGRRRGAVIYPIARGCDANLMFYVRHDGEWTHGSRTVPCTREDMQREFEGFDVRLMKLLETVEPVRWPVYTHRNTPTFHHGRMCLLGDVAHATSPHLAAGAGQSLEDVVVLANLLALVRNPDQLDTAFRVYDAVRRPRSTAVAESSYRAGLMYCFEGPEGDDMGRIVAQANRLFRDIWEHDLEADAREAERLFMKSLAAGDAEQ</sequence>
<dbReference type="InterPro" id="IPR002938">
    <property type="entry name" value="FAD-bd"/>
</dbReference>
<dbReference type="GO" id="GO:0071949">
    <property type="term" value="F:FAD binding"/>
    <property type="evidence" value="ECO:0007669"/>
    <property type="project" value="InterPro"/>
</dbReference>
<dbReference type="SUPFAM" id="SSF51905">
    <property type="entry name" value="FAD/NAD(P)-binding domain"/>
    <property type="match status" value="1"/>
</dbReference>